<dbReference type="EMBL" id="JACCFO010000001">
    <property type="protein sequence ID" value="NYI95465.1"/>
    <property type="molecule type" value="Genomic_DNA"/>
</dbReference>
<feature type="transmembrane region" description="Helical" evidence="1">
    <location>
        <begin position="77"/>
        <end position="95"/>
    </location>
</feature>
<keyword evidence="1" id="KW-0812">Transmembrane</keyword>
<sequence length="766" mass="80557">MTTDPPSTAPPEKGADDFSDIELQKEVAELEGHNLAEETAGTRRDIRAVWRWTIFAVGLVLSLFHLYTGYFGTLPGLQQRSFHLALGLGLVFLLYPSSPQDTRRQRWYGWGLIAAGIGLIVYVQVEGIADWYVWAPGAGILALVQAARYVPWQPMGMPAADVLLALLGAGSGLFLFFAYEDIVSSVGVINPVYVAVGTVGLLLVLVAAQRTLGAALVILAGLMLAYAFFGPFLPGFLHHSGYSIDRIVSTLFLGTEGVFGTPLAISSTFIFLFLIFSAMLARTGMERFFTDLALGLTGGTTGGTAKVAVVTSAFSGTITGSSVANTVSNGAFTIPMMKRSGYHANYAGAVEAASSTGGQIAPPVMGAAAFIMIEFTGVPYLQIMQAAIVPAALFFIAQFVVVHYDAKKLGIRGVPRELLPNVRMLMATKGYLLVPIIGLFVLLSLGFSPIRSAMGAIALTVGVNLLAQLVALALRRWRGMDDRLTLWTLLDGLVDATRVALPIIIACAAAGIIAGVITLTGLGLRLSGGLVNLAENVLSPGLQLITFGLLDPTQSLLFCTLLLSMLACLILGIGVPTTANYVITATLAAPAIIAILQADLAEPTVAMLLMAHMFVYYFGVMADITPPVCLAAYAAAGISGGNPIMTGVYSVRIAVSGFVVPYMFVFSPQLLLQETGWVEGTWVFLTAVLGIVLVGVAVVGHLNTDINWVLRIVAALGGLALLHASWQGDLAGFVIGAALFAWQYWAGRGGRAQAAPAAAPAAPAAN</sequence>
<dbReference type="PANTHER" id="PTHR43849:SF2">
    <property type="entry name" value="BLL3936 PROTEIN"/>
    <property type="match status" value="1"/>
</dbReference>
<dbReference type="InterPro" id="IPR010656">
    <property type="entry name" value="DctM"/>
</dbReference>
<keyword evidence="1" id="KW-1133">Transmembrane helix</keyword>
<feature type="transmembrane region" description="Helical" evidence="1">
    <location>
        <begin position="499"/>
        <end position="524"/>
    </location>
</feature>
<feature type="transmembrane region" description="Helical" evidence="1">
    <location>
        <begin position="257"/>
        <end position="281"/>
    </location>
</feature>
<feature type="transmembrane region" description="Helical" evidence="1">
    <location>
        <begin position="162"/>
        <end position="179"/>
    </location>
</feature>
<feature type="transmembrane region" description="Helical" evidence="1">
    <location>
        <begin position="387"/>
        <end position="406"/>
    </location>
</feature>
<organism evidence="3 4">
    <name type="scientific">Streptomonospora nanhaiensis</name>
    <dbReference type="NCBI Taxonomy" id="1323731"/>
    <lineage>
        <taxon>Bacteria</taxon>
        <taxon>Bacillati</taxon>
        <taxon>Actinomycetota</taxon>
        <taxon>Actinomycetes</taxon>
        <taxon>Streptosporangiales</taxon>
        <taxon>Nocardiopsidaceae</taxon>
        <taxon>Streptomonospora</taxon>
    </lineage>
</organism>
<evidence type="ECO:0000313" key="3">
    <source>
        <dbReference type="EMBL" id="NYI95465.1"/>
    </source>
</evidence>
<feature type="transmembrane region" description="Helical" evidence="1">
    <location>
        <begin position="613"/>
        <end position="636"/>
    </location>
</feature>
<evidence type="ECO:0000256" key="1">
    <source>
        <dbReference type="SAM" id="Phobius"/>
    </source>
</evidence>
<feature type="transmembrane region" description="Helical" evidence="1">
    <location>
        <begin position="730"/>
        <end position="747"/>
    </location>
</feature>
<feature type="transmembrane region" description="Helical" evidence="1">
    <location>
        <begin position="581"/>
        <end position="601"/>
    </location>
</feature>
<feature type="transmembrane region" description="Helical" evidence="1">
    <location>
        <begin position="191"/>
        <end position="208"/>
    </location>
</feature>
<keyword evidence="1" id="KW-0472">Membrane</keyword>
<feature type="transmembrane region" description="Helical" evidence="1">
    <location>
        <begin position="52"/>
        <end position="71"/>
    </location>
</feature>
<dbReference type="AlphaFoldDB" id="A0A853BL73"/>
<protein>
    <submittedName>
        <fullName evidence="3">TRAP transporter 4TM/12TM fusion protein</fullName>
    </submittedName>
</protein>
<comment type="caution">
    <text evidence="3">The sequence shown here is derived from an EMBL/GenBank/DDBJ whole genome shotgun (WGS) entry which is preliminary data.</text>
</comment>
<dbReference type="Proteomes" id="UP000575985">
    <property type="component" value="Unassembled WGS sequence"/>
</dbReference>
<keyword evidence="4" id="KW-1185">Reference proteome</keyword>
<accession>A0A853BL73</accession>
<evidence type="ECO:0000313" key="4">
    <source>
        <dbReference type="Proteomes" id="UP000575985"/>
    </source>
</evidence>
<dbReference type="InterPro" id="IPR011853">
    <property type="entry name" value="TRAP_DctM-Dct_fused"/>
</dbReference>
<feature type="transmembrane region" description="Helical" evidence="1">
    <location>
        <begin position="708"/>
        <end position="724"/>
    </location>
</feature>
<feature type="transmembrane region" description="Helical" evidence="1">
    <location>
        <begin position="107"/>
        <end position="125"/>
    </location>
</feature>
<dbReference type="Pfam" id="PF06808">
    <property type="entry name" value="DctM"/>
    <property type="match status" value="1"/>
</dbReference>
<dbReference type="RefSeq" id="WP_179766975.1">
    <property type="nucleotide sequence ID" value="NZ_JACCFO010000001.1"/>
</dbReference>
<feature type="transmembrane region" description="Helical" evidence="1">
    <location>
        <begin position="648"/>
        <end position="670"/>
    </location>
</feature>
<feature type="transmembrane region" description="Helical" evidence="1">
    <location>
        <begin position="215"/>
        <end position="237"/>
    </location>
</feature>
<feature type="domain" description="TRAP C4-dicarboxylate transport system permease DctM subunit" evidence="2">
    <location>
        <begin position="199"/>
        <end position="673"/>
    </location>
</feature>
<feature type="transmembrane region" description="Helical" evidence="1">
    <location>
        <begin position="131"/>
        <end position="150"/>
    </location>
</feature>
<feature type="transmembrane region" description="Helical" evidence="1">
    <location>
        <begin position="427"/>
        <end position="447"/>
    </location>
</feature>
<dbReference type="NCBIfam" id="TIGR02123">
    <property type="entry name" value="TRAP_fused"/>
    <property type="match status" value="1"/>
</dbReference>
<gene>
    <name evidence="3" type="ORF">HNR12_001742</name>
</gene>
<feature type="transmembrane region" description="Helical" evidence="1">
    <location>
        <begin position="453"/>
        <end position="474"/>
    </location>
</feature>
<reference evidence="3 4" key="1">
    <citation type="submission" date="2020-07" db="EMBL/GenBank/DDBJ databases">
        <title>Sequencing the genomes of 1000 actinobacteria strains.</title>
        <authorList>
            <person name="Klenk H.-P."/>
        </authorList>
    </citation>
    <scope>NUCLEOTIDE SEQUENCE [LARGE SCALE GENOMIC DNA]</scope>
    <source>
        <strain evidence="3 4">DSM 45927</strain>
    </source>
</reference>
<dbReference type="PANTHER" id="PTHR43849">
    <property type="entry name" value="BLL3936 PROTEIN"/>
    <property type="match status" value="1"/>
</dbReference>
<proteinExistence type="predicted"/>
<name>A0A853BL73_9ACTN</name>
<evidence type="ECO:0000259" key="2">
    <source>
        <dbReference type="Pfam" id="PF06808"/>
    </source>
</evidence>
<feature type="transmembrane region" description="Helical" evidence="1">
    <location>
        <begin position="555"/>
        <end position="574"/>
    </location>
</feature>
<feature type="transmembrane region" description="Helical" evidence="1">
    <location>
        <begin position="682"/>
        <end position="701"/>
    </location>
</feature>